<dbReference type="EMBL" id="VUJU01000654">
    <property type="protein sequence ID" value="KAF0769079.1"/>
    <property type="molecule type" value="Genomic_DNA"/>
</dbReference>
<dbReference type="AlphaFoldDB" id="A0A6G0ZDM5"/>
<reference evidence="1 2" key="1">
    <citation type="submission" date="2019-08" db="EMBL/GenBank/DDBJ databases">
        <title>Whole genome of Aphis craccivora.</title>
        <authorList>
            <person name="Voronova N.V."/>
            <person name="Shulinski R.S."/>
            <person name="Bandarenka Y.V."/>
            <person name="Zhorov D.G."/>
            <person name="Warner D."/>
        </authorList>
    </citation>
    <scope>NUCLEOTIDE SEQUENCE [LARGE SCALE GENOMIC DNA]</scope>
    <source>
        <strain evidence="1">180601</strain>
        <tissue evidence="1">Whole Body</tissue>
    </source>
</reference>
<dbReference type="Proteomes" id="UP000478052">
    <property type="component" value="Unassembled WGS sequence"/>
</dbReference>
<sequence>MLFYETTNVNRTIHKTLYGKGMTQDLTQLLFNSSDLLIGDNDNVYYVAPVLNNTIKNKIYLNLNYSNKNYKDLKILKLANKKYKNIILYVQIDSVFNPLRGCYPCICCICLTHARHSKISFTSFNSVQTDKNSIICDQK</sequence>
<comment type="caution">
    <text evidence="1">The sequence shown here is derived from an EMBL/GenBank/DDBJ whole genome shotgun (WGS) entry which is preliminary data.</text>
</comment>
<keyword evidence="2" id="KW-1185">Reference proteome</keyword>
<protein>
    <submittedName>
        <fullName evidence="1">Uncharacterized protein</fullName>
    </submittedName>
</protein>
<evidence type="ECO:0000313" key="1">
    <source>
        <dbReference type="EMBL" id="KAF0769079.1"/>
    </source>
</evidence>
<gene>
    <name evidence="1" type="ORF">FWK35_00010119</name>
</gene>
<evidence type="ECO:0000313" key="2">
    <source>
        <dbReference type="Proteomes" id="UP000478052"/>
    </source>
</evidence>
<name>A0A6G0ZDM5_APHCR</name>
<proteinExistence type="predicted"/>
<organism evidence="1 2">
    <name type="scientific">Aphis craccivora</name>
    <name type="common">Cowpea aphid</name>
    <dbReference type="NCBI Taxonomy" id="307492"/>
    <lineage>
        <taxon>Eukaryota</taxon>
        <taxon>Metazoa</taxon>
        <taxon>Ecdysozoa</taxon>
        <taxon>Arthropoda</taxon>
        <taxon>Hexapoda</taxon>
        <taxon>Insecta</taxon>
        <taxon>Pterygota</taxon>
        <taxon>Neoptera</taxon>
        <taxon>Paraneoptera</taxon>
        <taxon>Hemiptera</taxon>
        <taxon>Sternorrhyncha</taxon>
        <taxon>Aphidomorpha</taxon>
        <taxon>Aphidoidea</taxon>
        <taxon>Aphididae</taxon>
        <taxon>Aphidini</taxon>
        <taxon>Aphis</taxon>
        <taxon>Aphis</taxon>
    </lineage>
</organism>
<accession>A0A6G0ZDM5</accession>